<gene>
    <name evidence="12" type="ORF">KR093_001611</name>
</gene>
<evidence type="ECO:0000256" key="6">
    <source>
        <dbReference type="ARBA" id="ARBA00023010"/>
    </source>
</evidence>
<comment type="similarity">
    <text evidence="1 10">Belongs to the small Tim family.</text>
</comment>
<reference evidence="12" key="1">
    <citation type="journal article" date="2021" name="Mol. Ecol. Resour.">
        <title>Phylogenomic analyses of the genus Drosophila reveals genomic signals of climate adaptation.</title>
        <authorList>
            <person name="Li F."/>
            <person name="Rane R.V."/>
            <person name="Luria V."/>
            <person name="Xiong Z."/>
            <person name="Chen J."/>
            <person name="Li Z."/>
            <person name="Catullo R.A."/>
            <person name="Griffin P.C."/>
            <person name="Schiffer M."/>
            <person name="Pearce S."/>
            <person name="Lee S.F."/>
            <person name="McElroy K."/>
            <person name="Stocker A."/>
            <person name="Shirriffs J."/>
            <person name="Cockerell F."/>
            <person name="Coppin C."/>
            <person name="Sgro C.M."/>
            <person name="Karger A."/>
            <person name="Cain J.W."/>
            <person name="Weber J.A."/>
            <person name="Santpere G."/>
            <person name="Kirschner M.W."/>
            <person name="Hoffmann A.A."/>
            <person name="Oakeshott J.G."/>
            <person name="Zhang G."/>
        </authorList>
    </citation>
    <scope>NUCLEOTIDE SEQUENCE</scope>
    <source>
        <strain evidence="12">BGI-SZ-2011g</strain>
    </source>
</reference>
<accession>A0AAD4PQB0</accession>
<sequence length="92" mass="10444">QESADETATREELKRRFGQAKTLISVQHMLSKVSAQCFRKCVTQPQASLDGSERACIALCMDRYVDSFNLVARAYGRRMQRELKKGIDDADD</sequence>
<dbReference type="FunFam" id="1.10.287.810:FF:000001">
    <property type="entry name" value="mitochondrial import inner membrane translocase subunit TIM13"/>
    <property type="match status" value="1"/>
</dbReference>
<feature type="domain" description="Tim10-like" evidence="11">
    <location>
        <begin position="21"/>
        <end position="75"/>
    </location>
</feature>
<dbReference type="EMBL" id="JAJJHW010000095">
    <property type="protein sequence ID" value="KAH8386635.1"/>
    <property type="molecule type" value="Genomic_DNA"/>
</dbReference>
<evidence type="ECO:0000313" key="13">
    <source>
        <dbReference type="Proteomes" id="UP001200034"/>
    </source>
</evidence>
<comment type="subunit">
    <text evidence="10">Heterohexamer.</text>
</comment>
<evidence type="ECO:0000256" key="9">
    <source>
        <dbReference type="ARBA" id="ARBA00023186"/>
    </source>
</evidence>
<evidence type="ECO:0000256" key="10">
    <source>
        <dbReference type="RuleBase" id="RU367043"/>
    </source>
</evidence>
<dbReference type="GO" id="GO:0046872">
    <property type="term" value="F:metal ion binding"/>
    <property type="evidence" value="ECO:0007669"/>
    <property type="project" value="UniProtKB-KW"/>
</dbReference>
<keyword evidence="2 10" id="KW-0813">Transport</keyword>
<evidence type="ECO:0000256" key="5">
    <source>
        <dbReference type="ARBA" id="ARBA00022927"/>
    </source>
</evidence>
<name>A0AAD4PQB0_9MUSC</name>
<keyword evidence="4" id="KW-0862">Zinc</keyword>
<comment type="subcellular location">
    <subcellularLocation>
        <location evidence="10">Mitochondrion inner membrane</location>
        <topology evidence="10">Peripheral membrane protein</topology>
        <orientation evidence="10">Intermembrane side</orientation>
    </subcellularLocation>
</comment>
<comment type="domain">
    <text evidence="10">The twin CX3C motif contains 4 conserved Cys residues that form 2 disulfide bonds in the mitochondrial intermembrane space.</text>
</comment>
<comment type="function">
    <text evidence="10">Mitochondrial intermembrane chaperone that participates in the import and insertion of some multi-pass transmembrane proteins into the mitochondrial inner membrane. Also required for the transfer of beta-barrel precursors from the TOM complex to the sorting and assembly machinery (SAM complex) of the outer membrane. Acts as a chaperone-like protein that protects the hydrophobic precursors from aggregation and guide them through the mitochondrial intermembrane space.</text>
</comment>
<feature type="non-terminal residue" evidence="12">
    <location>
        <position position="1"/>
    </location>
</feature>
<protein>
    <recommendedName>
        <fullName evidence="10">Mitochondrial import inner membrane translocase subunit</fullName>
    </recommendedName>
</protein>
<dbReference type="InterPro" id="IPR004217">
    <property type="entry name" value="Tim10-like"/>
</dbReference>
<evidence type="ECO:0000256" key="8">
    <source>
        <dbReference type="ARBA" id="ARBA00023157"/>
    </source>
</evidence>
<dbReference type="Gene3D" id="1.10.287.810">
    <property type="entry name" value="Mitochondrial import inner membrane translocase subunit tim13 like domains"/>
    <property type="match status" value="1"/>
</dbReference>
<dbReference type="GO" id="GO:0045039">
    <property type="term" value="P:protein insertion into mitochondrial inner membrane"/>
    <property type="evidence" value="ECO:0007669"/>
    <property type="project" value="UniProtKB-ARBA"/>
</dbReference>
<keyword evidence="13" id="KW-1185">Reference proteome</keyword>
<keyword evidence="8 10" id="KW-1015">Disulfide bond</keyword>
<comment type="caution">
    <text evidence="12">The sequence shown here is derived from an EMBL/GenBank/DDBJ whole genome shotgun (WGS) entry which is preliminary data.</text>
</comment>
<dbReference type="SUPFAM" id="SSF144122">
    <property type="entry name" value="Tim10-like"/>
    <property type="match status" value="1"/>
</dbReference>
<evidence type="ECO:0000256" key="7">
    <source>
        <dbReference type="ARBA" id="ARBA00023128"/>
    </source>
</evidence>
<organism evidence="12 13">
    <name type="scientific">Drosophila rubida</name>
    <dbReference type="NCBI Taxonomy" id="30044"/>
    <lineage>
        <taxon>Eukaryota</taxon>
        <taxon>Metazoa</taxon>
        <taxon>Ecdysozoa</taxon>
        <taxon>Arthropoda</taxon>
        <taxon>Hexapoda</taxon>
        <taxon>Insecta</taxon>
        <taxon>Pterygota</taxon>
        <taxon>Neoptera</taxon>
        <taxon>Endopterygota</taxon>
        <taxon>Diptera</taxon>
        <taxon>Brachycera</taxon>
        <taxon>Muscomorpha</taxon>
        <taxon>Ephydroidea</taxon>
        <taxon>Drosophilidae</taxon>
        <taxon>Drosophila</taxon>
    </lineage>
</organism>
<proteinExistence type="inferred from homology"/>
<keyword evidence="3" id="KW-0479">Metal-binding</keyword>
<evidence type="ECO:0000256" key="1">
    <source>
        <dbReference type="ARBA" id="ARBA00006720"/>
    </source>
</evidence>
<dbReference type="GO" id="GO:0005743">
    <property type="term" value="C:mitochondrial inner membrane"/>
    <property type="evidence" value="ECO:0007669"/>
    <property type="project" value="UniProtKB-SubCell"/>
</dbReference>
<evidence type="ECO:0000256" key="3">
    <source>
        <dbReference type="ARBA" id="ARBA00022723"/>
    </source>
</evidence>
<keyword evidence="10" id="KW-0472">Membrane</keyword>
<evidence type="ECO:0000256" key="2">
    <source>
        <dbReference type="ARBA" id="ARBA00022448"/>
    </source>
</evidence>
<dbReference type="Proteomes" id="UP001200034">
    <property type="component" value="Unassembled WGS sequence"/>
</dbReference>
<evidence type="ECO:0000259" key="11">
    <source>
        <dbReference type="Pfam" id="PF02953"/>
    </source>
</evidence>
<keyword evidence="10" id="KW-0999">Mitochondrion inner membrane</keyword>
<dbReference type="GO" id="GO:0015031">
    <property type="term" value="P:protein transport"/>
    <property type="evidence" value="ECO:0007669"/>
    <property type="project" value="UniProtKB-KW"/>
</dbReference>
<evidence type="ECO:0000256" key="4">
    <source>
        <dbReference type="ARBA" id="ARBA00022833"/>
    </source>
</evidence>
<dbReference type="Pfam" id="PF02953">
    <property type="entry name" value="zf-Tim10_DDP"/>
    <property type="match status" value="1"/>
</dbReference>
<dbReference type="AlphaFoldDB" id="A0AAD4PQB0"/>
<keyword evidence="7 10" id="KW-0496">Mitochondrion</keyword>
<keyword evidence="9 10" id="KW-0143">Chaperone</keyword>
<keyword evidence="5 10" id="KW-0653">Protein transport</keyword>
<dbReference type="GO" id="GO:0042719">
    <property type="term" value="C:mitochondrial intermembrane space chaperone complex"/>
    <property type="evidence" value="ECO:0007669"/>
    <property type="project" value="UniProtKB-ARBA"/>
</dbReference>
<dbReference type="InterPro" id="IPR035427">
    <property type="entry name" value="Tim10-like_dom_sf"/>
</dbReference>
<evidence type="ECO:0000313" key="12">
    <source>
        <dbReference type="EMBL" id="KAH8386635.1"/>
    </source>
</evidence>
<keyword evidence="6 10" id="KW-0811">Translocation</keyword>
<feature type="non-terminal residue" evidence="12">
    <location>
        <position position="92"/>
    </location>
</feature>